<dbReference type="GO" id="GO:0008241">
    <property type="term" value="F:peptidyl-dipeptidase activity"/>
    <property type="evidence" value="ECO:0007669"/>
    <property type="project" value="InterPro"/>
</dbReference>
<evidence type="ECO:0000313" key="12">
    <source>
        <dbReference type="Proteomes" id="UP000295781"/>
    </source>
</evidence>
<sequence length="699" mass="76065">MGARRGGGASLLVPSARSGVYEGPVIRKALARTPLLCPWMLVALGLGTACGGAGSPAAAPTGPGREASGAVAASTAGAPAASQRAAAPTPAEAQAFLADVDRELRRLRLQSARAAWVNQNFITEDTDALAAAADEATMEFLNRTMKAARRFDGLALPGELARQLTLLKVGTTLPAPSDPAERAELAALAIEMTSMYGKGKYCPKGAADRAAPAGAAPARAAAGQKAPAGAAAGQKAPAGAVAPECLTLNDLSRILRTSRKWDELLEAWTGWHAIAPPIRPKFERYVALGNKGAAEIGFPDLGALWRAGYDMPPDAFEAETDRLWGKLKPLYDELHCYVRARLRAIHGKDRIGDKAPIPAHLLGNMWAQQWSNVYPLMEPYKGQPSLDVTGKLKAKKLDEKQMVALGERFFTSLGLDPLPGTFWERSLFEKPADREVVCHASAWDVGDRNDLRIKMCIEPTEEDLITIHHELGHIYYYSQYYKLPILFQSGANDGFHEGIGDTLALSVTPSYLKTLGLVDRLPADEKGQINVLFKQALDKIAFLPFGKLIDQWRWDVFAGKTRPEDYNKAWWALRLKYQGVAPPVPRTEADFDPGAKFHVPAGVPYTRYFLAHIYQFQFHRALCKAAGHTGPLHTCSIYGSEAAGEKLRAMLSLGASRTWQEALQVMTGETEADPGAMLEYFEPLRKWLKDQNKGEVCGW</sequence>
<dbReference type="InterPro" id="IPR001548">
    <property type="entry name" value="Peptidase_M2"/>
</dbReference>
<dbReference type="PANTHER" id="PTHR10514">
    <property type="entry name" value="ANGIOTENSIN-CONVERTING ENZYME"/>
    <property type="match status" value="1"/>
</dbReference>
<evidence type="ECO:0000256" key="7">
    <source>
        <dbReference type="PIRSR" id="PIRSR601548-4"/>
    </source>
</evidence>
<feature type="binding site" evidence="6">
    <location>
        <position position="497"/>
    </location>
    <ligand>
        <name>Zn(2+)</name>
        <dbReference type="ChEBI" id="CHEBI:29105"/>
        <label>1</label>
        <note>catalytic</note>
    </ligand>
</feature>
<evidence type="ECO:0000256" key="4">
    <source>
        <dbReference type="PIRSR" id="PIRSR601548-1"/>
    </source>
</evidence>
<feature type="binding site" evidence="9">
    <location>
        <position position="473"/>
    </location>
    <ligand>
        <name>Zn(2+)</name>
        <dbReference type="ChEBI" id="CHEBI:29105"/>
        <label>2</label>
        <note>catalytic</note>
    </ligand>
</feature>
<dbReference type="FunFam" id="1.10.1370.30:FF:000005">
    <property type="entry name" value="Angiotensin-converting enzyme"/>
    <property type="match status" value="1"/>
</dbReference>
<feature type="binding site" evidence="9">
    <location>
        <position position="497"/>
    </location>
    <ligand>
        <name>Zn(2+)</name>
        <dbReference type="ChEBI" id="CHEBI:29105"/>
        <label>2</label>
        <note>catalytic</note>
    </ligand>
</feature>
<feature type="binding site" evidence="5">
    <location>
        <position position="309"/>
    </location>
    <ligand>
        <name>chloride</name>
        <dbReference type="ChEBI" id="CHEBI:17996"/>
        <label>1</label>
    </ligand>
</feature>
<dbReference type="Gene3D" id="1.10.1370.30">
    <property type="match status" value="2"/>
</dbReference>
<dbReference type="PROSITE" id="PS52011">
    <property type="entry name" value="PEPTIDASE_M2"/>
    <property type="match status" value="1"/>
</dbReference>
<evidence type="ECO:0000256" key="6">
    <source>
        <dbReference type="PIRSR" id="PIRSR601548-3"/>
    </source>
</evidence>
<feature type="binding site" evidence="6">
    <location>
        <position position="473"/>
    </location>
    <ligand>
        <name>Zn(2+)</name>
        <dbReference type="ChEBI" id="CHEBI:29105"/>
        <label>1</label>
        <note>catalytic</note>
    </ligand>
</feature>
<dbReference type="PRINTS" id="PR00791">
    <property type="entry name" value="PEPDIPTASEA"/>
</dbReference>
<evidence type="ECO:0000313" key="11">
    <source>
        <dbReference type="EMBL" id="AUX24281.1"/>
    </source>
</evidence>
<feature type="active site" description="Proton donor 1" evidence="4">
    <location>
        <position position="598"/>
    </location>
</feature>
<evidence type="ECO:0000256" key="3">
    <source>
        <dbReference type="ARBA" id="ARBA00023180"/>
    </source>
</evidence>
<feature type="disulfide bond" evidence="7">
    <location>
        <begin position="623"/>
        <end position="635"/>
    </location>
</feature>
<feature type="active site" description="Proton donor 2" evidence="8">
    <location>
        <position position="598"/>
    </location>
</feature>
<feature type="binding site" evidence="9">
    <location>
        <position position="469"/>
    </location>
    <ligand>
        <name>Zn(2+)</name>
        <dbReference type="ChEBI" id="CHEBI:29105"/>
        <label>2</label>
        <note>catalytic</note>
    </ligand>
</feature>
<evidence type="ECO:0000256" key="1">
    <source>
        <dbReference type="ARBA" id="ARBA00022729"/>
    </source>
</evidence>
<feature type="disulfide bond" evidence="7">
    <location>
        <begin position="438"/>
        <end position="456"/>
    </location>
</feature>
<reference evidence="11 12" key="1">
    <citation type="submission" date="2015-09" db="EMBL/GenBank/DDBJ databases">
        <title>Sorangium comparison.</title>
        <authorList>
            <person name="Zaburannyi N."/>
            <person name="Bunk B."/>
            <person name="Overmann J."/>
            <person name="Mueller R."/>
        </authorList>
    </citation>
    <scope>NUCLEOTIDE SEQUENCE [LARGE SCALE GENOMIC DNA]</scope>
    <source>
        <strain evidence="11 12">So ceGT47</strain>
    </source>
</reference>
<evidence type="ECO:0000256" key="5">
    <source>
        <dbReference type="PIRSR" id="PIRSR601548-2"/>
    </source>
</evidence>
<feature type="active site" description="Proton acceptor 2" evidence="8">
    <location>
        <position position="470"/>
    </location>
</feature>
<protein>
    <submittedName>
        <fullName evidence="11">Peptidyl-dipeptidase A</fullName>
    </submittedName>
</protein>
<dbReference type="GO" id="GO:0008237">
    <property type="term" value="F:metallopeptidase activity"/>
    <property type="evidence" value="ECO:0007669"/>
    <property type="project" value="InterPro"/>
</dbReference>
<dbReference type="GO" id="GO:0006508">
    <property type="term" value="P:proteolysis"/>
    <property type="evidence" value="ECO:0007669"/>
    <property type="project" value="InterPro"/>
</dbReference>
<evidence type="ECO:0000256" key="8">
    <source>
        <dbReference type="PIRSR" id="PIRSR601548-6"/>
    </source>
</evidence>
<evidence type="ECO:0000256" key="9">
    <source>
        <dbReference type="PIRSR" id="PIRSR601548-8"/>
    </source>
</evidence>
<keyword evidence="3" id="KW-0325">Glycoprotein</keyword>
<dbReference type="GO" id="GO:0016020">
    <property type="term" value="C:membrane"/>
    <property type="evidence" value="ECO:0007669"/>
    <property type="project" value="InterPro"/>
</dbReference>
<dbReference type="Pfam" id="PF01401">
    <property type="entry name" value="Peptidase_M2"/>
    <property type="match status" value="1"/>
</dbReference>
<dbReference type="EMBL" id="CP012670">
    <property type="protein sequence ID" value="AUX24281.1"/>
    <property type="molecule type" value="Genomic_DNA"/>
</dbReference>
<feature type="binding site" evidence="5">
    <location>
        <position position="607"/>
    </location>
    <ligand>
        <name>chloride</name>
        <dbReference type="ChEBI" id="CHEBI:17996"/>
        <label>1</label>
    </ligand>
</feature>
<feature type="region of interest" description="Disordered" evidence="10">
    <location>
        <begin position="53"/>
        <end position="75"/>
    </location>
</feature>
<keyword evidence="2 7" id="KW-1015">Disulfide bond</keyword>
<dbReference type="Proteomes" id="UP000295781">
    <property type="component" value="Chromosome"/>
</dbReference>
<feature type="active site" description="Proton acceptor 1" evidence="4">
    <location>
        <position position="470"/>
    </location>
</feature>
<dbReference type="CDD" id="cd06461">
    <property type="entry name" value="M2_ACE"/>
    <property type="match status" value="1"/>
</dbReference>
<name>A0A4P2Q508_SORCE</name>
<gene>
    <name evidence="11" type="ORF">SOCEGT47_048180</name>
</gene>
<evidence type="ECO:0000256" key="10">
    <source>
        <dbReference type="SAM" id="MobiDB-lite"/>
    </source>
</evidence>
<proteinExistence type="predicted"/>
<organism evidence="11 12">
    <name type="scientific">Sorangium cellulosum</name>
    <name type="common">Polyangium cellulosum</name>
    <dbReference type="NCBI Taxonomy" id="56"/>
    <lineage>
        <taxon>Bacteria</taxon>
        <taxon>Pseudomonadati</taxon>
        <taxon>Myxococcota</taxon>
        <taxon>Polyangia</taxon>
        <taxon>Polyangiales</taxon>
        <taxon>Polyangiaceae</taxon>
        <taxon>Sorangium</taxon>
    </lineage>
</organism>
<accession>A0A4P2Q508</accession>
<keyword evidence="6" id="KW-0479">Metal-binding</keyword>
<dbReference type="AlphaFoldDB" id="A0A4P2Q508"/>
<feature type="compositionally biased region" description="Low complexity" evidence="10">
    <location>
        <begin position="55"/>
        <end position="75"/>
    </location>
</feature>
<keyword evidence="6" id="KW-0862">Zinc</keyword>
<dbReference type="SUPFAM" id="SSF55486">
    <property type="entry name" value="Metalloproteases ('zincins'), catalytic domain"/>
    <property type="match status" value="1"/>
</dbReference>
<feature type="binding site" evidence="6">
    <location>
        <position position="469"/>
    </location>
    <ligand>
        <name>Zn(2+)</name>
        <dbReference type="ChEBI" id="CHEBI:29105"/>
        <label>1</label>
        <note>catalytic</note>
    </ligand>
</feature>
<keyword evidence="1" id="KW-0732">Signal</keyword>
<dbReference type="PANTHER" id="PTHR10514:SF27">
    <property type="entry name" value="ANGIOTENSIN-CONVERTING ENZYME"/>
    <property type="match status" value="1"/>
</dbReference>
<evidence type="ECO:0000256" key="2">
    <source>
        <dbReference type="ARBA" id="ARBA00023157"/>
    </source>
</evidence>